<sequence length="134" mass="14943">MDSKNEAKTARALRRVSCGEGNACFFSVLDKGGEMPPTSLRRQNLTPRTVFALHWCVVGRGVLDFGLAARRKLDTQKRFVTKRISRLLYTKQCVVFLHITAPAFGREAARMMPETAGGIHPRMGFFVGFRDAPA</sequence>
<dbReference type="RefSeq" id="WP_155682028.1">
    <property type="nucleotide sequence ID" value="NZ_WOAJ01000018.1"/>
</dbReference>
<organism evidence="1">
    <name type="scientific">Pseudomonas aeruginosa</name>
    <dbReference type="NCBI Taxonomy" id="287"/>
    <lineage>
        <taxon>Bacteria</taxon>
        <taxon>Pseudomonadati</taxon>
        <taxon>Pseudomonadota</taxon>
        <taxon>Gammaproteobacteria</taxon>
        <taxon>Pseudomonadales</taxon>
        <taxon>Pseudomonadaceae</taxon>
        <taxon>Pseudomonas</taxon>
    </lineage>
</organism>
<name>A0A6A9K0K1_PSEAI</name>
<gene>
    <name evidence="1" type="ORF">GNQ20_28600</name>
</gene>
<reference evidence="1" key="1">
    <citation type="submission" date="2019-11" db="EMBL/GenBank/DDBJ databases">
        <title>Genomes of ocular Pseudomonas aeruginosa isolates.</title>
        <authorList>
            <person name="Khan M."/>
            <person name="Rice S.A."/>
            <person name="Willcox M.D.P."/>
            <person name="Stapleton F."/>
        </authorList>
    </citation>
    <scope>NUCLEOTIDE SEQUENCE</scope>
    <source>
        <strain evidence="1">PA206</strain>
    </source>
</reference>
<accession>A0A6A9K0K1</accession>
<comment type="caution">
    <text evidence="1">The sequence shown here is derived from an EMBL/GenBank/DDBJ whole genome shotgun (WGS) entry which is preliminary data.</text>
</comment>
<dbReference type="AlphaFoldDB" id="A0A6A9K0K1"/>
<dbReference type="EMBL" id="WOAJ01000018">
    <property type="protein sequence ID" value="MUI61780.1"/>
    <property type="molecule type" value="Genomic_DNA"/>
</dbReference>
<proteinExistence type="predicted"/>
<evidence type="ECO:0000313" key="1">
    <source>
        <dbReference type="EMBL" id="MUI61780.1"/>
    </source>
</evidence>
<protein>
    <submittedName>
        <fullName evidence="1">Uncharacterized protein</fullName>
    </submittedName>
</protein>